<dbReference type="EMBL" id="JALBUF010000029">
    <property type="protein sequence ID" value="MCI0184842.1"/>
    <property type="molecule type" value="Genomic_DNA"/>
</dbReference>
<gene>
    <name evidence="1" type="ORF">MM817_03139</name>
</gene>
<dbReference type="Proteomes" id="UP001139263">
    <property type="component" value="Unassembled WGS sequence"/>
</dbReference>
<dbReference type="RefSeq" id="WP_241716836.1">
    <property type="nucleotide sequence ID" value="NZ_JALBUF010000029.1"/>
</dbReference>
<comment type="caution">
    <text evidence="1">The sequence shown here is derived from an EMBL/GenBank/DDBJ whole genome shotgun (WGS) entry which is preliminary data.</text>
</comment>
<reference evidence="1" key="1">
    <citation type="submission" date="2022-03" db="EMBL/GenBank/DDBJ databases">
        <title>Draft Genome Sequence of Firmicute Strain S0AB, a Heterotrophic Iron/Sulfur-Oxidizing Extreme Acidophile.</title>
        <authorList>
            <person name="Vergara E."/>
            <person name="Pakostova E."/>
            <person name="Johnson D.B."/>
            <person name="Holmes D.S."/>
        </authorList>
    </citation>
    <scope>NUCLEOTIDE SEQUENCE</scope>
    <source>
        <strain evidence="1">S0AB</strain>
    </source>
</reference>
<proteinExistence type="predicted"/>
<keyword evidence="2" id="KW-1185">Reference proteome</keyword>
<accession>A0A9X2AFV1</accession>
<protein>
    <submittedName>
        <fullName evidence="1">Uncharacterized protein</fullName>
    </submittedName>
</protein>
<organism evidence="1 2">
    <name type="scientific">Sulfoacidibacillus ferrooxidans</name>
    <dbReference type="NCBI Taxonomy" id="2005001"/>
    <lineage>
        <taxon>Bacteria</taxon>
        <taxon>Bacillati</taxon>
        <taxon>Bacillota</taxon>
        <taxon>Bacilli</taxon>
        <taxon>Bacillales</taxon>
        <taxon>Alicyclobacillaceae</taxon>
        <taxon>Sulfoacidibacillus</taxon>
    </lineage>
</organism>
<evidence type="ECO:0000313" key="2">
    <source>
        <dbReference type="Proteomes" id="UP001139263"/>
    </source>
</evidence>
<sequence>MGTMQLNRKLEQAKTEYFQMRGLLEEEIMRVLYAYSESAFGITFSDIIRKLVYHWEKGEDDQERYIEGKNNNNQYTENNLFLFFTFRQKVKNFRPEIYDPTAYTFWDLMHEFGDVVVYTYKIRNAEADHLTKMIIALREKYLVYAPLARKQVELEGKKKV</sequence>
<dbReference type="AlphaFoldDB" id="A0A9X2AFV1"/>
<evidence type="ECO:0000313" key="1">
    <source>
        <dbReference type="EMBL" id="MCI0184842.1"/>
    </source>
</evidence>
<name>A0A9X2AFV1_9BACL</name>